<dbReference type="EMBL" id="NCKW01009514">
    <property type="protein sequence ID" value="POM66871.1"/>
    <property type="molecule type" value="Genomic_DNA"/>
</dbReference>
<dbReference type="InterPro" id="IPR002110">
    <property type="entry name" value="Ankyrin_rpt"/>
</dbReference>
<evidence type="ECO:0000313" key="1">
    <source>
        <dbReference type="EMBL" id="POM66871.1"/>
    </source>
</evidence>
<organism evidence="1 2">
    <name type="scientific">Phytophthora palmivora</name>
    <dbReference type="NCBI Taxonomy" id="4796"/>
    <lineage>
        <taxon>Eukaryota</taxon>
        <taxon>Sar</taxon>
        <taxon>Stramenopiles</taxon>
        <taxon>Oomycota</taxon>
        <taxon>Peronosporomycetes</taxon>
        <taxon>Peronosporales</taxon>
        <taxon>Peronosporaceae</taxon>
        <taxon>Phytophthora</taxon>
    </lineage>
</organism>
<dbReference type="InterPro" id="IPR052050">
    <property type="entry name" value="SecEffector_AnkRepeat"/>
</dbReference>
<proteinExistence type="predicted"/>
<dbReference type="Proteomes" id="UP000237271">
    <property type="component" value="Unassembled WGS sequence"/>
</dbReference>
<protein>
    <submittedName>
        <fullName evidence="1">Uncharacterized protein</fullName>
    </submittedName>
</protein>
<keyword evidence="2" id="KW-1185">Reference proteome</keyword>
<dbReference type="PANTHER" id="PTHR46586:SF3">
    <property type="entry name" value="ANKYRIN REPEAT-CONTAINING PROTEIN"/>
    <property type="match status" value="1"/>
</dbReference>
<dbReference type="SUPFAM" id="SSF48403">
    <property type="entry name" value="Ankyrin repeat"/>
    <property type="match status" value="2"/>
</dbReference>
<comment type="caution">
    <text evidence="1">The sequence shown here is derived from an EMBL/GenBank/DDBJ whole genome shotgun (WGS) entry which is preliminary data.</text>
</comment>
<evidence type="ECO:0000313" key="2">
    <source>
        <dbReference type="Proteomes" id="UP000237271"/>
    </source>
</evidence>
<dbReference type="Gene3D" id="1.25.40.20">
    <property type="entry name" value="Ankyrin repeat-containing domain"/>
    <property type="match status" value="2"/>
</dbReference>
<dbReference type="AlphaFoldDB" id="A0A2P4XMT8"/>
<dbReference type="SMART" id="SM00248">
    <property type="entry name" value="ANK"/>
    <property type="match status" value="6"/>
</dbReference>
<feature type="non-terminal residue" evidence="1">
    <location>
        <position position="529"/>
    </location>
</feature>
<gene>
    <name evidence="1" type="ORF">PHPALM_17206</name>
</gene>
<dbReference type="Pfam" id="PF13637">
    <property type="entry name" value="Ank_4"/>
    <property type="match status" value="1"/>
</dbReference>
<sequence>MASPPPLLRVSVALSAQVLPHILDLITSFLLPRTIDSAVYNRLDRVIPLYQDTLPYTVRAMDGAAAKGHLDVVQFLHSNRTEGCSNTAFINATVNNHLHVLEWLYQFYPQNANPAQEIVKAAECGNIQILIFLQFKVRREEVEPALEAAATHGHVEVLTALLNRPYSMRRSFLAAADNGQTQVVQFLLNRGCNERYSYVNPALMKAAEGGHCEVIALLIDKSDAYTIGDALIEAAAHGREVVATLLVKWCKSDKLTVARALEKAAENFHCDVVKLLLENIKHSDDTKSEKWQVNAIIDLAFMSAVEKGDALVIAGSNYRLDVLEYIIDYCEARNLKSSSYRGSITTIAELAAGKRHLNMAKVIVSKCDTLSTGEALRIAVDNDDVEMLRLFLMKSSRVSIQDAVVNAARTNRVEMLEILLEHSSADAIEQTLILVDAVATPAMTEMLLGRCDPGAYCRIFANAAGHGLVGLVQLLRDKMDRHSIRCALISAAISGHTEVVKGLMDKSDSTGITCAFEMAALKGKVDVVE</sequence>
<reference evidence="1 2" key="1">
    <citation type="journal article" date="2017" name="Genome Biol. Evol.">
        <title>Phytophthora megakarya and P. palmivora, closely related causal agents of cacao black pod rot, underwent increases in genome sizes and gene numbers by different mechanisms.</title>
        <authorList>
            <person name="Ali S.S."/>
            <person name="Shao J."/>
            <person name="Lary D.J."/>
            <person name="Kronmiller B."/>
            <person name="Shen D."/>
            <person name="Strem M.D."/>
            <person name="Amoako-Attah I."/>
            <person name="Akrofi A.Y."/>
            <person name="Begoude B.A."/>
            <person name="Ten Hoopen G.M."/>
            <person name="Coulibaly K."/>
            <person name="Kebe B.I."/>
            <person name="Melnick R.L."/>
            <person name="Guiltinan M.J."/>
            <person name="Tyler B.M."/>
            <person name="Meinhardt L.W."/>
            <person name="Bailey B.A."/>
        </authorList>
    </citation>
    <scope>NUCLEOTIDE SEQUENCE [LARGE SCALE GENOMIC DNA]</scope>
    <source>
        <strain evidence="2">sbr112.9</strain>
    </source>
</reference>
<name>A0A2P4XMT8_9STRA</name>
<dbReference type="PANTHER" id="PTHR46586">
    <property type="entry name" value="ANKYRIN REPEAT-CONTAINING PROTEIN"/>
    <property type="match status" value="1"/>
</dbReference>
<dbReference type="OrthoDB" id="104812at2759"/>
<accession>A0A2P4XMT8</accession>
<dbReference type="InterPro" id="IPR036770">
    <property type="entry name" value="Ankyrin_rpt-contain_sf"/>
</dbReference>
<dbReference type="Pfam" id="PF12796">
    <property type="entry name" value="Ank_2"/>
    <property type="match status" value="1"/>
</dbReference>